<dbReference type="PROSITE" id="PS51318">
    <property type="entry name" value="TAT"/>
    <property type="match status" value="1"/>
</dbReference>
<evidence type="ECO:0000256" key="1">
    <source>
        <dbReference type="ARBA" id="ARBA00004418"/>
    </source>
</evidence>
<dbReference type="Gene3D" id="3.90.76.10">
    <property type="entry name" value="Dipeptide-binding Protein, Domain 1"/>
    <property type="match status" value="1"/>
</dbReference>
<dbReference type="PANTHER" id="PTHR30290:SF9">
    <property type="entry name" value="OLIGOPEPTIDE-BINDING PROTEIN APPA"/>
    <property type="match status" value="1"/>
</dbReference>
<dbReference type="GO" id="GO:0015833">
    <property type="term" value="P:peptide transport"/>
    <property type="evidence" value="ECO:0007669"/>
    <property type="project" value="TreeGrafter"/>
</dbReference>
<sequence length="507" mass="54875">MPPKTPSLTRRGFLAASAATGALAAFAGFPAFAQGSDLVVAVQGLPDSLITGFSSFASLSVIKQMLESLVSRQNDGSLVPGLAASWEAKDDSTWLFHLREGVVFHDGKPFTAADVKFTLDYVLDPENNYGSRARISQISSVEIVDDTTVRIVTDGPFPTLLNGLSNIVIEPKHYVESVGRDGMTTKPMGTGPFVLNEWTPGDRISFTAFEDYWGEPPASATLTLRQVPEGSTRVASLMAGEVAIAEELPIDLLGTIDKSGTAVVDAVESTVGLLLTFDTSLKEFSDPRVRQALNYAVNKQAILDKLLMGRGTVLQGQMLTSNTFGFNPDLEPFSYDPEKAKALLAEAGYPDGFETSITTRSGKYLADVDICNVIAAMFGDVGVKTTVNVVEQGVYSKMSTAHNMGPMHMVGWYSLGDADFAMVWFTQASGRAYWENDEYEKEFVAGRSTVDTEARLAAYHRMTEIMHEECPAVFLFGLPTVYGKSTGLEGWGAPSDKILRMHDAKLS</sequence>
<dbReference type="Gene3D" id="3.10.105.10">
    <property type="entry name" value="Dipeptide-binding Protein, Domain 3"/>
    <property type="match status" value="1"/>
</dbReference>
<evidence type="ECO:0000313" key="8">
    <source>
        <dbReference type="Proteomes" id="UP000032611"/>
    </source>
</evidence>
<dbReference type="Proteomes" id="UP000032611">
    <property type="component" value="Chromosome"/>
</dbReference>
<organism evidence="7 8">
    <name type="scientific">Martelella endophytica</name>
    <dbReference type="NCBI Taxonomy" id="1486262"/>
    <lineage>
        <taxon>Bacteria</taxon>
        <taxon>Pseudomonadati</taxon>
        <taxon>Pseudomonadota</taxon>
        <taxon>Alphaproteobacteria</taxon>
        <taxon>Hyphomicrobiales</taxon>
        <taxon>Aurantimonadaceae</taxon>
        <taxon>Martelella</taxon>
    </lineage>
</organism>
<evidence type="ECO:0000256" key="5">
    <source>
        <dbReference type="SAM" id="SignalP"/>
    </source>
</evidence>
<dbReference type="Gene3D" id="3.40.190.10">
    <property type="entry name" value="Periplasmic binding protein-like II"/>
    <property type="match status" value="1"/>
</dbReference>
<feature type="domain" description="Solute-binding protein family 5" evidence="6">
    <location>
        <begin position="78"/>
        <end position="429"/>
    </location>
</feature>
<dbReference type="PIRSF" id="PIRSF002741">
    <property type="entry name" value="MppA"/>
    <property type="match status" value="1"/>
</dbReference>
<dbReference type="InterPro" id="IPR019546">
    <property type="entry name" value="TAT_signal_bac_arc"/>
</dbReference>
<dbReference type="KEGG" id="mey:TM49_04060"/>
<keyword evidence="4 5" id="KW-0732">Signal</keyword>
<dbReference type="GO" id="GO:0043190">
    <property type="term" value="C:ATP-binding cassette (ABC) transporter complex"/>
    <property type="evidence" value="ECO:0007669"/>
    <property type="project" value="InterPro"/>
</dbReference>
<evidence type="ECO:0000256" key="4">
    <source>
        <dbReference type="ARBA" id="ARBA00022729"/>
    </source>
</evidence>
<dbReference type="InterPro" id="IPR000914">
    <property type="entry name" value="SBP_5_dom"/>
</dbReference>
<evidence type="ECO:0000256" key="2">
    <source>
        <dbReference type="ARBA" id="ARBA00005695"/>
    </source>
</evidence>
<feature type="signal peptide" evidence="5">
    <location>
        <begin position="1"/>
        <end position="33"/>
    </location>
</feature>
<dbReference type="HOGENOM" id="CLU_017028_7_4_5"/>
<evidence type="ECO:0000313" key="7">
    <source>
        <dbReference type="EMBL" id="AJY45050.1"/>
    </source>
</evidence>
<evidence type="ECO:0000256" key="3">
    <source>
        <dbReference type="ARBA" id="ARBA00022448"/>
    </source>
</evidence>
<dbReference type="InterPro" id="IPR006311">
    <property type="entry name" value="TAT_signal"/>
</dbReference>
<dbReference type="EMBL" id="CP010803">
    <property type="protein sequence ID" value="AJY45050.1"/>
    <property type="molecule type" value="Genomic_DNA"/>
</dbReference>
<comment type="similarity">
    <text evidence="2">Belongs to the bacterial solute-binding protein 5 family.</text>
</comment>
<dbReference type="InterPro" id="IPR030678">
    <property type="entry name" value="Peptide/Ni-bd"/>
</dbReference>
<dbReference type="GO" id="GO:1904680">
    <property type="term" value="F:peptide transmembrane transporter activity"/>
    <property type="evidence" value="ECO:0007669"/>
    <property type="project" value="TreeGrafter"/>
</dbReference>
<keyword evidence="3" id="KW-0813">Transport</keyword>
<dbReference type="OrthoDB" id="8144963at2"/>
<keyword evidence="8" id="KW-1185">Reference proteome</keyword>
<proteinExistence type="inferred from homology"/>
<dbReference type="NCBIfam" id="TIGR01409">
    <property type="entry name" value="TAT_signal_seq"/>
    <property type="match status" value="1"/>
</dbReference>
<feature type="chain" id="PRO_5002295160" description="Solute-binding protein family 5 domain-containing protein" evidence="5">
    <location>
        <begin position="34"/>
        <end position="507"/>
    </location>
</feature>
<dbReference type="InterPro" id="IPR039424">
    <property type="entry name" value="SBP_5"/>
</dbReference>
<name>A0A0D5LM73_MAREN</name>
<dbReference type="GO" id="GO:0030288">
    <property type="term" value="C:outer membrane-bounded periplasmic space"/>
    <property type="evidence" value="ECO:0007669"/>
    <property type="project" value="UniProtKB-ARBA"/>
</dbReference>
<dbReference type="Pfam" id="PF00496">
    <property type="entry name" value="SBP_bac_5"/>
    <property type="match status" value="1"/>
</dbReference>
<accession>A0A0D5LM73</accession>
<dbReference type="STRING" id="1486262.TM49_04060"/>
<dbReference type="AlphaFoldDB" id="A0A0D5LM73"/>
<reference evidence="7 8" key="1">
    <citation type="journal article" date="2015" name="Genome Announc.">
        <title>Complete genome sequence of Martelella endophytica YC6887, which has antifungal activity associated with a halophyte.</title>
        <authorList>
            <person name="Khan A."/>
            <person name="Khan H."/>
            <person name="Chung E.J."/>
            <person name="Hossain M.T."/>
            <person name="Chung Y.R."/>
        </authorList>
    </citation>
    <scope>NUCLEOTIDE SEQUENCE [LARGE SCALE GENOMIC DNA]</scope>
    <source>
        <strain evidence="7">YC6887</strain>
    </source>
</reference>
<dbReference type="RefSeq" id="WP_045679645.1">
    <property type="nucleotide sequence ID" value="NZ_CP010803.1"/>
</dbReference>
<protein>
    <recommendedName>
        <fullName evidence="6">Solute-binding protein family 5 domain-containing protein</fullName>
    </recommendedName>
</protein>
<comment type="subcellular location">
    <subcellularLocation>
        <location evidence="1">Periplasm</location>
    </subcellularLocation>
</comment>
<dbReference type="PANTHER" id="PTHR30290">
    <property type="entry name" value="PERIPLASMIC BINDING COMPONENT OF ABC TRANSPORTER"/>
    <property type="match status" value="1"/>
</dbReference>
<dbReference type="SUPFAM" id="SSF53850">
    <property type="entry name" value="Periplasmic binding protein-like II"/>
    <property type="match status" value="1"/>
</dbReference>
<evidence type="ECO:0000259" key="6">
    <source>
        <dbReference type="Pfam" id="PF00496"/>
    </source>
</evidence>
<gene>
    <name evidence="7" type="ORF">TM49_04060</name>
</gene>
<dbReference type="PATRIC" id="fig|1486262.3.peg.827"/>